<protein>
    <submittedName>
        <fullName evidence="2">Uncharacterized protein</fullName>
    </submittedName>
</protein>
<proteinExistence type="predicted"/>
<comment type="caution">
    <text evidence="2">The sequence shown here is derived from an EMBL/GenBank/DDBJ whole genome shotgun (WGS) entry which is preliminary data.</text>
</comment>
<name>A0A261FRY5_9BIFI</name>
<accession>A0A261FRY5</accession>
<organism evidence="2 3">
    <name type="scientific">Bifidobacterium hapali</name>
    <dbReference type="NCBI Taxonomy" id="1630172"/>
    <lineage>
        <taxon>Bacteria</taxon>
        <taxon>Bacillati</taxon>
        <taxon>Actinomycetota</taxon>
        <taxon>Actinomycetes</taxon>
        <taxon>Bifidobacteriales</taxon>
        <taxon>Bifidobacteriaceae</taxon>
        <taxon>Bifidobacterium</taxon>
    </lineage>
</organism>
<sequence>MAENAHWAPTQRAKTATRGHEWQKTLAEGVLSERFLPLEVVCSRERQYAMVRGGNVSLGAHSVSVFCHSH</sequence>
<evidence type="ECO:0000256" key="1">
    <source>
        <dbReference type="SAM" id="MobiDB-lite"/>
    </source>
</evidence>
<keyword evidence="3" id="KW-1185">Reference proteome</keyword>
<evidence type="ECO:0000313" key="2">
    <source>
        <dbReference type="EMBL" id="OZG61848.1"/>
    </source>
</evidence>
<reference evidence="2 3" key="1">
    <citation type="journal article" date="2017" name="BMC Genomics">
        <title>Comparative genomic and phylogenomic analyses of the Bifidobacteriaceae family.</title>
        <authorList>
            <person name="Lugli G.A."/>
            <person name="Milani C."/>
            <person name="Turroni F."/>
            <person name="Duranti S."/>
            <person name="Mancabelli L."/>
            <person name="Mangifesta M."/>
            <person name="Ferrario C."/>
            <person name="Modesto M."/>
            <person name="Mattarelli P."/>
            <person name="Jiri K."/>
            <person name="van Sinderen D."/>
            <person name="Ventura M."/>
        </authorList>
    </citation>
    <scope>NUCLEOTIDE SEQUENCE [LARGE SCALE GENOMIC DNA]</scope>
    <source>
        <strain evidence="2 3">DSM 100202</strain>
    </source>
</reference>
<feature type="region of interest" description="Disordered" evidence="1">
    <location>
        <begin position="1"/>
        <end position="21"/>
    </location>
</feature>
<dbReference type="AlphaFoldDB" id="A0A261FRY5"/>
<dbReference type="EMBL" id="MWWY01000056">
    <property type="protein sequence ID" value="OZG61848.1"/>
    <property type="molecule type" value="Genomic_DNA"/>
</dbReference>
<gene>
    <name evidence="2" type="ORF">BHAP_2226</name>
</gene>
<dbReference type="Proteomes" id="UP000216074">
    <property type="component" value="Unassembled WGS sequence"/>
</dbReference>
<evidence type="ECO:0000313" key="3">
    <source>
        <dbReference type="Proteomes" id="UP000216074"/>
    </source>
</evidence>